<comment type="subcellular location">
    <subcellularLocation>
        <location evidence="1">Cell membrane</location>
        <topology evidence="1">Multi-pass membrane protein</topology>
    </subcellularLocation>
</comment>
<feature type="transmembrane region" description="Helical" evidence="8">
    <location>
        <begin position="79"/>
        <end position="99"/>
    </location>
</feature>
<evidence type="ECO:0000256" key="8">
    <source>
        <dbReference type="SAM" id="Phobius"/>
    </source>
</evidence>
<feature type="transmembrane region" description="Helical" evidence="8">
    <location>
        <begin position="6"/>
        <end position="23"/>
    </location>
</feature>
<dbReference type="InterPro" id="IPR050539">
    <property type="entry name" value="ThrE_Dicarb/AminoAcid_Exp"/>
</dbReference>
<keyword evidence="11" id="KW-1185">Reference proteome</keyword>
<dbReference type="GO" id="GO:0005886">
    <property type="term" value="C:plasma membrane"/>
    <property type="evidence" value="ECO:0007669"/>
    <property type="project" value="UniProtKB-SubCell"/>
</dbReference>
<comment type="similarity">
    <text evidence="7">Belongs to the ThrE exporter (TC 2.A.79) family.</text>
</comment>
<dbReference type="EMBL" id="ALXG01000013">
    <property type="protein sequence ID" value="ETO40831.1"/>
    <property type="molecule type" value="Genomic_DNA"/>
</dbReference>
<feature type="transmembrane region" description="Helical" evidence="8">
    <location>
        <begin position="111"/>
        <end position="136"/>
    </location>
</feature>
<dbReference type="Proteomes" id="UP000019474">
    <property type="component" value="Unassembled WGS sequence"/>
</dbReference>
<keyword evidence="2" id="KW-1003">Cell membrane</keyword>
<dbReference type="OrthoDB" id="9810047at2"/>
<evidence type="ECO:0000256" key="5">
    <source>
        <dbReference type="ARBA" id="ARBA00022989"/>
    </source>
</evidence>
<keyword evidence="6 8" id="KW-0472">Membrane</keyword>
<dbReference type="PANTHER" id="PTHR34390:SF1">
    <property type="entry name" value="SUCCINATE TRANSPORTER SUBUNIT YJJB-RELATED"/>
    <property type="match status" value="1"/>
</dbReference>
<evidence type="ECO:0000256" key="3">
    <source>
        <dbReference type="ARBA" id="ARBA00022519"/>
    </source>
</evidence>
<evidence type="ECO:0000256" key="7">
    <source>
        <dbReference type="ARBA" id="ARBA00034125"/>
    </source>
</evidence>
<sequence length="157" mass="17226">MYFILVLIEVYIATVGFAVLINVSPRALNLSGLVGTAGYVSYLGYQALISDNYVAENLVGAFTIGIVGMLAARYKKMPVIVFNIPALVPLVPGGQAYQVMKYIALRQPHVAFSYVMQVVMIAGALAMGFLLAELFIQAGDVVHRLFSTWRATNYRRK</sequence>
<organism evidence="10 11">
    <name type="scientific">Fructilactobacillus florum 8D</name>
    <dbReference type="NCBI Taxonomy" id="1221538"/>
    <lineage>
        <taxon>Bacteria</taxon>
        <taxon>Bacillati</taxon>
        <taxon>Bacillota</taxon>
        <taxon>Bacilli</taxon>
        <taxon>Lactobacillales</taxon>
        <taxon>Lactobacillaceae</taxon>
        <taxon>Fructilactobacillus</taxon>
    </lineage>
</organism>
<evidence type="ECO:0000259" key="9">
    <source>
        <dbReference type="Pfam" id="PF12821"/>
    </source>
</evidence>
<evidence type="ECO:0000256" key="1">
    <source>
        <dbReference type="ARBA" id="ARBA00004651"/>
    </source>
</evidence>
<dbReference type="RefSeq" id="WP_009166856.1">
    <property type="nucleotide sequence ID" value="NZ_ALXG01000013.1"/>
</dbReference>
<evidence type="ECO:0000313" key="11">
    <source>
        <dbReference type="Proteomes" id="UP000019474"/>
    </source>
</evidence>
<keyword evidence="3" id="KW-0997">Cell inner membrane</keyword>
<dbReference type="InterPro" id="IPR024528">
    <property type="entry name" value="ThrE_2"/>
</dbReference>
<comment type="caution">
    <text evidence="10">The sequence shown here is derived from an EMBL/GenBank/DDBJ whole genome shotgun (WGS) entry which is preliminary data.</text>
</comment>
<name>W9EHV0_9LACO</name>
<dbReference type="PATRIC" id="fig|1221538.3.peg.298"/>
<evidence type="ECO:0000313" key="10">
    <source>
        <dbReference type="EMBL" id="ETO40831.1"/>
    </source>
</evidence>
<feature type="transmembrane region" description="Helical" evidence="8">
    <location>
        <begin position="30"/>
        <end position="48"/>
    </location>
</feature>
<reference evidence="10 11" key="1">
    <citation type="submission" date="2012-08" db="EMBL/GenBank/DDBJ databases">
        <title>Genome sequencing of Lactobacillus florum 8D.</title>
        <authorList>
            <person name="Kim E.B."/>
            <person name="Marco M.L."/>
        </authorList>
    </citation>
    <scope>NUCLEOTIDE SEQUENCE [LARGE SCALE GENOMIC DNA]</scope>
    <source>
        <strain evidence="10 11">8D</strain>
    </source>
</reference>
<dbReference type="Pfam" id="PF12821">
    <property type="entry name" value="ThrE_2"/>
    <property type="match status" value="1"/>
</dbReference>
<protein>
    <submittedName>
        <fullName evidence="10">Integral membrane protein</fullName>
    </submittedName>
</protein>
<feature type="transmembrane region" description="Helical" evidence="8">
    <location>
        <begin position="54"/>
        <end position="72"/>
    </location>
</feature>
<evidence type="ECO:0000256" key="2">
    <source>
        <dbReference type="ARBA" id="ARBA00022475"/>
    </source>
</evidence>
<proteinExistence type="inferred from homology"/>
<keyword evidence="4 8" id="KW-0812">Transmembrane</keyword>
<evidence type="ECO:0000256" key="6">
    <source>
        <dbReference type="ARBA" id="ARBA00023136"/>
    </source>
</evidence>
<evidence type="ECO:0000256" key="4">
    <source>
        <dbReference type="ARBA" id="ARBA00022692"/>
    </source>
</evidence>
<keyword evidence="5 8" id="KW-1133">Transmembrane helix</keyword>
<gene>
    <name evidence="10" type="ORF">B808_290</name>
</gene>
<dbReference type="PANTHER" id="PTHR34390">
    <property type="entry name" value="UPF0442 PROTEIN YJJB-RELATED"/>
    <property type="match status" value="1"/>
</dbReference>
<dbReference type="GO" id="GO:0015744">
    <property type="term" value="P:succinate transport"/>
    <property type="evidence" value="ECO:0007669"/>
    <property type="project" value="TreeGrafter"/>
</dbReference>
<feature type="domain" description="Threonine/Serine exporter ThrE" evidence="9">
    <location>
        <begin position="8"/>
        <end position="134"/>
    </location>
</feature>
<accession>W9EHV0</accession>
<dbReference type="AlphaFoldDB" id="W9EHV0"/>